<evidence type="ECO:0000313" key="3">
    <source>
        <dbReference type="Proteomes" id="UP001060336"/>
    </source>
</evidence>
<feature type="transmembrane region" description="Helical" evidence="1">
    <location>
        <begin position="12"/>
        <end position="30"/>
    </location>
</feature>
<proteinExistence type="predicted"/>
<keyword evidence="1" id="KW-0472">Membrane</keyword>
<keyword evidence="3" id="KW-1185">Reference proteome</keyword>
<name>A0A9J7ASH3_9PROT</name>
<dbReference type="RefSeq" id="WP_257768685.1">
    <property type="nucleotide sequence ID" value="NZ_CP102480.1"/>
</dbReference>
<evidence type="ECO:0000313" key="2">
    <source>
        <dbReference type="EMBL" id="UUX49818.1"/>
    </source>
</evidence>
<keyword evidence="1" id="KW-1133">Transmembrane helix</keyword>
<keyword evidence="1" id="KW-0812">Transmembrane</keyword>
<sequence>MRNRSLELRPCSRAVVIAALPVGINVFLFADRYEAGAPVMATAMLLSTFLSCGTIAAVLYLLGVRYVRRARGRV</sequence>
<reference evidence="2" key="1">
    <citation type="submission" date="2022-08" db="EMBL/GenBank/DDBJ databases">
        <title>Nisaea acidiphila sp. nov., isolated from a marine algal debris and emended description of the genus Nisaea Urios et al. 2008.</title>
        <authorList>
            <person name="Kwon K."/>
        </authorList>
    </citation>
    <scope>NUCLEOTIDE SEQUENCE</scope>
    <source>
        <strain evidence="2">MEBiC11861</strain>
    </source>
</reference>
<accession>A0A9J7ASH3</accession>
<dbReference type="KEGG" id="naci:NUH88_20790"/>
<evidence type="ECO:0000256" key="1">
    <source>
        <dbReference type="SAM" id="Phobius"/>
    </source>
</evidence>
<gene>
    <name evidence="2" type="ORF">NUH88_20790</name>
</gene>
<protein>
    <submittedName>
        <fullName evidence="2">Uncharacterized protein</fullName>
    </submittedName>
</protein>
<feature type="transmembrane region" description="Helical" evidence="1">
    <location>
        <begin position="42"/>
        <end position="63"/>
    </location>
</feature>
<organism evidence="2 3">
    <name type="scientific">Nisaea acidiphila</name>
    <dbReference type="NCBI Taxonomy" id="1862145"/>
    <lineage>
        <taxon>Bacteria</taxon>
        <taxon>Pseudomonadati</taxon>
        <taxon>Pseudomonadota</taxon>
        <taxon>Alphaproteobacteria</taxon>
        <taxon>Rhodospirillales</taxon>
        <taxon>Thalassobaculaceae</taxon>
        <taxon>Nisaea</taxon>
    </lineage>
</organism>
<dbReference type="AlphaFoldDB" id="A0A9J7ASH3"/>
<dbReference type="Proteomes" id="UP001060336">
    <property type="component" value="Chromosome"/>
</dbReference>
<dbReference type="EMBL" id="CP102480">
    <property type="protein sequence ID" value="UUX49818.1"/>
    <property type="molecule type" value="Genomic_DNA"/>
</dbReference>